<dbReference type="PANTHER" id="PTHR11552">
    <property type="entry name" value="GLUCOSE-METHANOL-CHOLINE GMC OXIDOREDUCTASE"/>
    <property type="match status" value="1"/>
</dbReference>
<dbReference type="InterPro" id="IPR012132">
    <property type="entry name" value="GMC_OxRdtase"/>
</dbReference>
<keyword evidence="6" id="KW-1185">Reference proteome</keyword>
<keyword evidence="3" id="KW-0274">FAD</keyword>
<comment type="similarity">
    <text evidence="1">Belongs to the GMC oxidoreductase family.</text>
</comment>
<dbReference type="PROSITE" id="PS00624">
    <property type="entry name" value="GMC_OXRED_2"/>
    <property type="match status" value="1"/>
</dbReference>
<feature type="binding site" evidence="3">
    <location>
        <position position="73"/>
    </location>
    <ligand>
        <name>FAD</name>
        <dbReference type="ChEBI" id="CHEBI:57692"/>
    </ligand>
</feature>
<dbReference type="Pfam" id="PF00732">
    <property type="entry name" value="GMC_oxred_N"/>
    <property type="match status" value="1"/>
</dbReference>
<dbReference type="Proteomes" id="UP001172159">
    <property type="component" value="Unassembled WGS sequence"/>
</dbReference>
<dbReference type="EMBL" id="JAUKTV010000010">
    <property type="protein sequence ID" value="KAK0726479.1"/>
    <property type="molecule type" value="Genomic_DNA"/>
</dbReference>
<dbReference type="InterPro" id="IPR007867">
    <property type="entry name" value="GMC_OxRtase_C"/>
</dbReference>
<proteinExistence type="inferred from homology"/>
<feature type="binding site" evidence="3">
    <location>
        <position position="540"/>
    </location>
    <ligand>
        <name>substrate</name>
    </ligand>
</feature>
<feature type="active site" description="Proton donor" evidence="2">
    <location>
        <position position="542"/>
    </location>
</feature>
<dbReference type="GO" id="GO:0044550">
    <property type="term" value="P:secondary metabolite biosynthetic process"/>
    <property type="evidence" value="ECO:0007669"/>
    <property type="project" value="TreeGrafter"/>
</dbReference>
<dbReference type="AlphaFoldDB" id="A0AA40B2M6"/>
<dbReference type="GO" id="GO:0016614">
    <property type="term" value="F:oxidoreductase activity, acting on CH-OH group of donors"/>
    <property type="evidence" value="ECO:0007669"/>
    <property type="project" value="InterPro"/>
</dbReference>
<sequence>MMAPRTFSNPTYQCVETVLVVEYGNVEYAPGSFDPPVNWYGPVSFQSASLWVFRSLPNPEYNNLTALTFAGQVVGGSSAVNGQFFDRPSRFDLDAWTQLGISSDWNWRGLFPYFKKSTKFTAPSPQVAQQYNYTWDLSSYGGTTPIHSSFPPFQWADNQVVLNGWKELGVRRRQDCAGGDKEGLCAVPTSGHPVTAHRSHAGLGHYADVVGTRSNFDLLVRHQAVRVVYPNGANSSPPILDVRSLTSNTRFNITANAEVVLSAGAFHTPTVLLRSGIGAANVLATAGIPQVIELPGVGANLQDHPGSTGVSWNCMSTGASPSCKPFLLTRLLLDTKPGNWAPMPEQMEDPAFKADATTAWNEVPARGPYTMALGNQAIYISLPNTTPNYPAIIRKILKQTADGSAASFLPPDYRENAALVKGYKDQLLAMAKLLLNPKVPNLETPWSTGYSTAAILLHPLSRGTVRLNLTDHLAQPIVDTRHGSNPVDFDMQLANVRWSRRLLDTPTMQRYGAVEIAPGGNVQSDAELLEYIKSAATLSYQHPCCTAALGPKNRGGVVDDKLRVHGAKGLRVVDISVLPLVISAHTSSTAYALGEKVRCSNA</sequence>
<dbReference type="Gene3D" id="3.50.50.60">
    <property type="entry name" value="FAD/NAD(P)-binding domain"/>
    <property type="match status" value="1"/>
</dbReference>
<evidence type="ECO:0000256" key="1">
    <source>
        <dbReference type="ARBA" id="ARBA00010790"/>
    </source>
</evidence>
<feature type="domain" description="Glucose-methanol-choline oxidoreductase N-terminal" evidence="4">
    <location>
        <begin position="264"/>
        <end position="278"/>
    </location>
</feature>
<dbReference type="PIRSF" id="PIRSF000137">
    <property type="entry name" value="Alcohol_oxidase"/>
    <property type="match status" value="1"/>
</dbReference>
<evidence type="ECO:0000256" key="3">
    <source>
        <dbReference type="PIRSR" id="PIRSR000137-2"/>
    </source>
</evidence>
<evidence type="ECO:0000313" key="6">
    <source>
        <dbReference type="Proteomes" id="UP001172159"/>
    </source>
</evidence>
<dbReference type="InterPro" id="IPR036188">
    <property type="entry name" value="FAD/NAD-bd_sf"/>
</dbReference>
<protein>
    <submittedName>
        <fullName evidence="5">GMC oxidoreductase-like protein</fullName>
    </submittedName>
</protein>
<dbReference type="Gene3D" id="3.30.560.10">
    <property type="entry name" value="Glucose Oxidase, domain 3"/>
    <property type="match status" value="1"/>
</dbReference>
<evidence type="ECO:0000313" key="5">
    <source>
        <dbReference type="EMBL" id="KAK0726479.1"/>
    </source>
</evidence>
<dbReference type="GO" id="GO:0050660">
    <property type="term" value="F:flavin adenine dinucleotide binding"/>
    <property type="evidence" value="ECO:0007669"/>
    <property type="project" value="InterPro"/>
</dbReference>
<accession>A0AA40B2M6</accession>
<feature type="active site" description="Proton acceptor" evidence="2">
    <location>
        <position position="585"/>
    </location>
</feature>
<evidence type="ECO:0000256" key="2">
    <source>
        <dbReference type="PIRSR" id="PIRSR000137-1"/>
    </source>
</evidence>
<organism evidence="5 6">
    <name type="scientific">Apiosordaria backusii</name>
    <dbReference type="NCBI Taxonomy" id="314023"/>
    <lineage>
        <taxon>Eukaryota</taxon>
        <taxon>Fungi</taxon>
        <taxon>Dikarya</taxon>
        <taxon>Ascomycota</taxon>
        <taxon>Pezizomycotina</taxon>
        <taxon>Sordariomycetes</taxon>
        <taxon>Sordariomycetidae</taxon>
        <taxon>Sordariales</taxon>
        <taxon>Lasiosphaeriaceae</taxon>
        <taxon>Apiosordaria</taxon>
    </lineage>
</organism>
<dbReference type="InterPro" id="IPR000172">
    <property type="entry name" value="GMC_OxRdtase_N"/>
</dbReference>
<name>A0AA40B2M6_9PEZI</name>
<dbReference type="SUPFAM" id="SSF54373">
    <property type="entry name" value="FAD-linked reductases, C-terminal domain"/>
    <property type="match status" value="1"/>
</dbReference>
<reference evidence="5" key="1">
    <citation type="submission" date="2023-06" db="EMBL/GenBank/DDBJ databases">
        <title>Genome-scale phylogeny and comparative genomics of the fungal order Sordariales.</title>
        <authorList>
            <consortium name="Lawrence Berkeley National Laboratory"/>
            <person name="Hensen N."/>
            <person name="Bonometti L."/>
            <person name="Westerberg I."/>
            <person name="Brannstrom I.O."/>
            <person name="Guillou S."/>
            <person name="Cros-Aarteil S."/>
            <person name="Calhoun S."/>
            <person name="Haridas S."/>
            <person name="Kuo A."/>
            <person name="Mondo S."/>
            <person name="Pangilinan J."/>
            <person name="Riley R."/>
            <person name="Labutti K."/>
            <person name="Andreopoulos B."/>
            <person name="Lipzen A."/>
            <person name="Chen C."/>
            <person name="Yanf M."/>
            <person name="Daum C."/>
            <person name="Ng V."/>
            <person name="Clum A."/>
            <person name="Steindorff A."/>
            <person name="Ohm R."/>
            <person name="Martin F."/>
            <person name="Silar P."/>
            <person name="Natvig D."/>
            <person name="Lalanne C."/>
            <person name="Gautier V."/>
            <person name="Ament-Velasquez S.L."/>
            <person name="Kruys A."/>
            <person name="Hutchinson M.I."/>
            <person name="Powell A.J."/>
            <person name="Barry K."/>
            <person name="Miller A.N."/>
            <person name="Grigoriev I.V."/>
            <person name="Debuchy R."/>
            <person name="Gladieux P."/>
            <person name="Thoren M.H."/>
            <person name="Johannesson H."/>
        </authorList>
    </citation>
    <scope>NUCLEOTIDE SEQUENCE</scope>
    <source>
        <strain evidence="5">CBS 540.89</strain>
    </source>
</reference>
<dbReference type="PANTHER" id="PTHR11552:SF115">
    <property type="entry name" value="DEHYDROGENASE XPTC-RELATED"/>
    <property type="match status" value="1"/>
</dbReference>
<comment type="cofactor">
    <cofactor evidence="3">
        <name>FAD</name>
        <dbReference type="ChEBI" id="CHEBI:57692"/>
    </cofactor>
</comment>
<dbReference type="Pfam" id="PF05199">
    <property type="entry name" value="GMC_oxred_C"/>
    <property type="match status" value="1"/>
</dbReference>
<evidence type="ECO:0000259" key="4">
    <source>
        <dbReference type="PROSITE" id="PS00624"/>
    </source>
</evidence>
<dbReference type="SUPFAM" id="SSF51905">
    <property type="entry name" value="FAD/NAD(P)-binding domain"/>
    <property type="match status" value="1"/>
</dbReference>
<keyword evidence="3" id="KW-0285">Flavoprotein</keyword>
<comment type="caution">
    <text evidence="5">The sequence shown here is derived from an EMBL/GenBank/DDBJ whole genome shotgun (WGS) entry which is preliminary data.</text>
</comment>
<gene>
    <name evidence="5" type="ORF">B0T21DRAFT_35048</name>
</gene>